<dbReference type="GO" id="GO:0006508">
    <property type="term" value="P:proteolysis"/>
    <property type="evidence" value="ECO:0007669"/>
    <property type="project" value="TreeGrafter"/>
</dbReference>
<dbReference type="PANTHER" id="PTHR48104:SF30">
    <property type="entry name" value="METACASPASE-1"/>
    <property type="match status" value="1"/>
</dbReference>
<dbReference type="GO" id="GO:0004197">
    <property type="term" value="F:cysteine-type endopeptidase activity"/>
    <property type="evidence" value="ECO:0007669"/>
    <property type="project" value="TreeGrafter"/>
</dbReference>
<reference evidence="2 3" key="1">
    <citation type="journal article" date="2020" name="ISME J.">
        <title>Uncovering the hidden diversity of litter-decomposition mechanisms in mushroom-forming fungi.</title>
        <authorList>
            <person name="Floudas D."/>
            <person name="Bentzer J."/>
            <person name="Ahren D."/>
            <person name="Johansson T."/>
            <person name="Persson P."/>
            <person name="Tunlid A."/>
        </authorList>
    </citation>
    <scope>NUCLEOTIDE SEQUENCE [LARGE SCALE GENOMIC DNA]</scope>
    <source>
        <strain evidence="2 3">CBS 101986</strain>
    </source>
</reference>
<proteinExistence type="inferred from homology"/>
<name>A0A8H5BUE1_9AGAR</name>
<organism evidence="2 3">
    <name type="scientific">Psilocybe cf. subviscida</name>
    <dbReference type="NCBI Taxonomy" id="2480587"/>
    <lineage>
        <taxon>Eukaryota</taxon>
        <taxon>Fungi</taxon>
        <taxon>Dikarya</taxon>
        <taxon>Basidiomycota</taxon>
        <taxon>Agaricomycotina</taxon>
        <taxon>Agaricomycetes</taxon>
        <taxon>Agaricomycetidae</taxon>
        <taxon>Agaricales</taxon>
        <taxon>Agaricineae</taxon>
        <taxon>Strophariaceae</taxon>
        <taxon>Psilocybe</taxon>
    </lineage>
</organism>
<comment type="caution">
    <text evidence="2">The sequence shown here is derived from an EMBL/GenBank/DDBJ whole genome shotgun (WGS) entry which is preliminary data.</text>
</comment>
<evidence type="ECO:0000313" key="2">
    <source>
        <dbReference type="EMBL" id="KAF5329765.1"/>
    </source>
</evidence>
<sequence>MASCKTRAKMQLVKLRGVTRAISHFTRFLSCKRNPYLTGPRKKKALIVGINYTRTAHKGKLLRSIEDAVEAKKTLIDVFGFKKEDIILLVDEEGGSDQPTYARILQELQNFVKSDDNNVDYVFIYVGHAYQSDAKSEKEMQEEEDGKSEYIIPLDSWSSWDTPIHSKAIYDRDLRSYLVDRLGRGSKLLAIFNTCHSATLLSITNVTAVVNSPVWFVVWGAKAMLCDPFQMSVVRKGNAPDQYASIFSRVAHKFPWRLQSTAAKTGDLCTGLCHLANKGLKYPRVVCISGCKDSEETPESDEEVSMLASLMKLFRENPQPTFKEIMDNTRVNVKQTRFKCVNKTEQASSQADKSLNSKSDFLATLSHLHRHVFAKLRPWNPEMAAEHTIDMDQKLIVCLP</sequence>
<dbReference type="InterPro" id="IPR050452">
    <property type="entry name" value="Metacaspase"/>
</dbReference>
<evidence type="ECO:0000256" key="1">
    <source>
        <dbReference type="ARBA" id="ARBA00009005"/>
    </source>
</evidence>
<dbReference type="AlphaFoldDB" id="A0A8H5BUE1"/>
<dbReference type="PANTHER" id="PTHR48104">
    <property type="entry name" value="METACASPASE-4"/>
    <property type="match status" value="1"/>
</dbReference>
<keyword evidence="3" id="KW-1185">Reference proteome</keyword>
<dbReference type="Gene3D" id="3.40.50.12660">
    <property type="match status" value="1"/>
</dbReference>
<comment type="similarity">
    <text evidence="1">Belongs to the peptidase C14B family.</text>
</comment>
<evidence type="ECO:0000313" key="3">
    <source>
        <dbReference type="Proteomes" id="UP000567179"/>
    </source>
</evidence>
<accession>A0A8H5BUE1</accession>
<dbReference type="EMBL" id="JAACJJ010000002">
    <property type="protein sequence ID" value="KAF5329765.1"/>
    <property type="molecule type" value="Genomic_DNA"/>
</dbReference>
<protein>
    <submittedName>
        <fullName evidence="2">Uncharacterized protein</fullName>
    </submittedName>
</protein>
<dbReference type="OrthoDB" id="3223806at2759"/>
<dbReference type="GO" id="GO:0005737">
    <property type="term" value="C:cytoplasm"/>
    <property type="evidence" value="ECO:0007669"/>
    <property type="project" value="TreeGrafter"/>
</dbReference>
<dbReference type="Proteomes" id="UP000567179">
    <property type="component" value="Unassembled WGS sequence"/>
</dbReference>
<gene>
    <name evidence="2" type="ORF">D9619_009287</name>
</gene>